<name>A0A0R2ANN9_9LACO</name>
<feature type="transmembrane region" description="Helical" evidence="6">
    <location>
        <begin position="164"/>
        <end position="182"/>
    </location>
</feature>
<evidence type="ECO:0000313" key="8">
    <source>
        <dbReference type="EMBL" id="KRM64828.1"/>
    </source>
</evidence>
<evidence type="ECO:0000256" key="2">
    <source>
        <dbReference type="ARBA" id="ARBA00007362"/>
    </source>
</evidence>
<dbReference type="EMBL" id="AYYP01000024">
    <property type="protein sequence ID" value="KRM64828.1"/>
    <property type="molecule type" value="Genomic_DNA"/>
</dbReference>
<feature type="transmembrane region" description="Helical" evidence="6">
    <location>
        <begin position="7"/>
        <end position="30"/>
    </location>
</feature>
<feature type="transmembrane region" description="Helical" evidence="6">
    <location>
        <begin position="36"/>
        <end position="57"/>
    </location>
</feature>
<feature type="domain" description="EamA" evidence="7">
    <location>
        <begin position="176"/>
        <end position="291"/>
    </location>
</feature>
<dbReference type="GO" id="GO:0016020">
    <property type="term" value="C:membrane"/>
    <property type="evidence" value="ECO:0007669"/>
    <property type="project" value="UniProtKB-SubCell"/>
</dbReference>
<evidence type="ECO:0000259" key="7">
    <source>
        <dbReference type="Pfam" id="PF00892"/>
    </source>
</evidence>
<feature type="transmembrane region" description="Helical" evidence="6">
    <location>
        <begin position="101"/>
        <end position="123"/>
    </location>
</feature>
<evidence type="ECO:0000256" key="1">
    <source>
        <dbReference type="ARBA" id="ARBA00004127"/>
    </source>
</evidence>
<dbReference type="Proteomes" id="UP000051008">
    <property type="component" value="Unassembled WGS sequence"/>
</dbReference>
<dbReference type="Pfam" id="PF00892">
    <property type="entry name" value="EamA"/>
    <property type="match status" value="2"/>
</dbReference>
<evidence type="ECO:0000313" key="9">
    <source>
        <dbReference type="Proteomes" id="UP000051008"/>
    </source>
</evidence>
<feature type="domain" description="EamA" evidence="7">
    <location>
        <begin position="7"/>
        <end position="146"/>
    </location>
</feature>
<keyword evidence="9" id="KW-1185">Reference proteome</keyword>
<dbReference type="RefSeq" id="WP_056976540.1">
    <property type="nucleotide sequence ID" value="NZ_AYYP01000024.1"/>
</dbReference>
<accession>A0A0R2ANN9</accession>
<comment type="caution">
    <text evidence="8">The sequence shown here is derived from an EMBL/GenBank/DDBJ whole genome shotgun (WGS) entry which is preliminary data.</text>
</comment>
<dbReference type="OrthoDB" id="9810818at2"/>
<dbReference type="PATRIC" id="fig|1423718.3.peg.1733"/>
<keyword evidence="4 6" id="KW-1133">Transmembrane helix</keyword>
<sequence length="297" mass="32153">MTKKASLGIVFATSAAILWGFTGLLSQYLFKETDVSIGWLMGVKTLISAFIVLLAAYHTEGNKLFEVWRHPSDYLQMAAYGLIGLAGVQLTYSLTVYDSNAAIATILQTLGVVGVIIYSALVFHQRPRRQEYLAVIIALIGTYLLVTRGHGLNIALSPATLRDGSLLVLCGTGLAVLPVGLLKKYSSLTILGWGLLIGGIIFEVGHPFWVGLPTFSLINTSCIILITLIGTTLSYLLFLHSMNYVNSTVAALLDTFEPLTAAVGTMLFFNASYNWAEYLGSFLILSTVFILAVGKKN</sequence>
<dbReference type="InterPro" id="IPR037185">
    <property type="entry name" value="EmrE-like"/>
</dbReference>
<evidence type="ECO:0000256" key="5">
    <source>
        <dbReference type="ARBA" id="ARBA00023136"/>
    </source>
</evidence>
<comment type="similarity">
    <text evidence="2">Belongs to the EamA transporter family.</text>
</comment>
<dbReference type="AlphaFoldDB" id="A0A0R2ANN9"/>
<feature type="transmembrane region" description="Helical" evidence="6">
    <location>
        <begin position="132"/>
        <end position="152"/>
    </location>
</feature>
<protein>
    <submittedName>
        <fullName evidence="8">Transporter, drug metabolite exporter family</fullName>
    </submittedName>
</protein>
<feature type="transmembrane region" description="Helical" evidence="6">
    <location>
        <begin position="250"/>
        <end position="269"/>
    </location>
</feature>
<keyword evidence="5 6" id="KW-0472">Membrane</keyword>
<dbReference type="InterPro" id="IPR000620">
    <property type="entry name" value="EamA_dom"/>
</dbReference>
<gene>
    <name evidence="8" type="ORF">FC14_GL001669</name>
</gene>
<keyword evidence="3 6" id="KW-0812">Transmembrane</keyword>
<organism evidence="8 9">
    <name type="scientific">Ligilactobacillus agilis DSM 20509</name>
    <dbReference type="NCBI Taxonomy" id="1423718"/>
    <lineage>
        <taxon>Bacteria</taxon>
        <taxon>Bacillati</taxon>
        <taxon>Bacillota</taxon>
        <taxon>Bacilli</taxon>
        <taxon>Lactobacillales</taxon>
        <taxon>Lactobacillaceae</taxon>
        <taxon>Ligilactobacillus</taxon>
    </lineage>
</organism>
<evidence type="ECO:0000256" key="4">
    <source>
        <dbReference type="ARBA" id="ARBA00022989"/>
    </source>
</evidence>
<feature type="transmembrane region" description="Helical" evidence="6">
    <location>
        <begin position="77"/>
        <end position="95"/>
    </location>
</feature>
<feature type="transmembrane region" description="Helical" evidence="6">
    <location>
        <begin position="189"/>
        <end position="209"/>
    </location>
</feature>
<dbReference type="PANTHER" id="PTHR32322">
    <property type="entry name" value="INNER MEMBRANE TRANSPORTER"/>
    <property type="match status" value="1"/>
</dbReference>
<proteinExistence type="inferred from homology"/>
<evidence type="ECO:0000256" key="6">
    <source>
        <dbReference type="SAM" id="Phobius"/>
    </source>
</evidence>
<feature type="transmembrane region" description="Helical" evidence="6">
    <location>
        <begin position="215"/>
        <end position="238"/>
    </location>
</feature>
<comment type="subcellular location">
    <subcellularLocation>
        <location evidence="1">Endomembrane system</location>
        <topology evidence="1">Multi-pass membrane protein</topology>
    </subcellularLocation>
</comment>
<dbReference type="InterPro" id="IPR050638">
    <property type="entry name" value="AA-Vitamin_Transporters"/>
</dbReference>
<dbReference type="PANTHER" id="PTHR32322:SF2">
    <property type="entry name" value="EAMA DOMAIN-CONTAINING PROTEIN"/>
    <property type="match status" value="1"/>
</dbReference>
<feature type="transmembrane region" description="Helical" evidence="6">
    <location>
        <begin position="275"/>
        <end position="294"/>
    </location>
</feature>
<dbReference type="SUPFAM" id="SSF103481">
    <property type="entry name" value="Multidrug resistance efflux transporter EmrE"/>
    <property type="match status" value="2"/>
</dbReference>
<reference evidence="8 9" key="1">
    <citation type="journal article" date="2015" name="Genome Announc.">
        <title>Expanding the biotechnology potential of lactobacilli through comparative genomics of 213 strains and associated genera.</title>
        <authorList>
            <person name="Sun Z."/>
            <person name="Harris H.M."/>
            <person name="McCann A."/>
            <person name="Guo C."/>
            <person name="Argimon S."/>
            <person name="Zhang W."/>
            <person name="Yang X."/>
            <person name="Jeffery I.B."/>
            <person name="Cooney J.C."/>
            <person name="Kagawa T.F."/>
            <person name="Liu W."/>
            <person name="Song Y."/>
            <person name="Salvetti E."/>
            <person name="Wrobel A."/>
            <person name="Rasinkangas P."/>
            <person name="Parkhill J."/>
            <person name="Rea M.C."/>
            <person name="O'Sullivan O."/>
            <person name="Ritari J."/>
            <person name="Douillard F.P."/>
            <person name="Paul Ross R."/>
            <person name="Yang R."/>
            <person name="Briner A.E."/>
            <person name="Felis G.E."/>
            <person name="de Vos W.M."/>
            <person name="Barrangou R."/>
            <person name="Klaenhammer T.R."/>
            <person name="Caufield P.W."/>
            <person name="Cui Y."/>
            <person name="Zhang H."/>
            <person name="O'Toole P.W."/>
        </authorList>
    </citation>
    <scope>NUCLEOTIDE SEQUENCE [LARGE SCALE GENOMIC DNA]</scope>
    <source>
        <strain evidence="8 9">DSM 20509</strain>
    </source>
</reference>
<evidence type="ECO:0000256" key="3">
    <source>
        <dbReference type="ARBA" id="ARBA00022692"/>
    </source>
</evidence>